<proteinExistence type="predicted"/>
<accession>A0ABT9Z984</accession>
<comment type="caution">
    <text evidence="1">The sequence shown here is derived from an EMBL/GenBank/DDBJ whole genome shotgun (WGS) entry which is preliminary data.</text>
</comment>
<evidence type="ECO:0000313" key="1">
    <source>
        <dbReference type="EMBL" id="MDQ0228811.1"/>
    </source>
</evidence>
<protein>
    <submittedName>
        <fullName evidence="1">Uncharacterized protein</fullName>
    </submittedName>
</protein>
<organism evidence="1 2">
    <name type="scientific">Metabacillus malikii</name>
    <dbReference type="NCBI Taxonomy" id="1504265"/>
    <lineage>
        <taxon>Bacteria</taxon>
        <taxon>Bacillati</taxon>
        <taxon>Bacillota</taxon>
        <taxon>Bacilli</taxon>
        <taxon>Bacillales</taxon>
        <taxon>Bacillaceae</taxon>
        <taxon>Metabacillus</taxon>
    </lineage>
</organism>
<name>A0ABT9Z984_9BACI</name>
<dbReference type="RefSeq" id="WP_307335504.1">
    <property type="nucleotide sequence ID" value="NZ_JAUSUD010000001.1"/>
</dbReference>
<gene>
    <name evidence="1" type="ORF">J2S19_000061</name>
</gene>
<sequence>MIEDQQFRLISKALSSTQKSLEEQEGHTSPAVLQISQAREEMIKALTHATEIEHQSIIETLLEQ</sequence>
<dbReference type="EMBL" id="JAUSUD010000001">
    <property type="protein sequence ID" value="MDQ0228811.1"/>
    <property type="molecule type" value="Genomic_DNA"/>
</dbReference>
<evidence type="ECO:0000313" key="2">
    <source>
        <dbReference type="Proteomes" id="UP001234495"/>
    </source>
</evidence>
<keyword evidence="2" id="KW-1185">Reference proteome</keyword>
<reference evidence="1 2" key="1">
    <citation type="submission" date="2023-07" db="EMBL/GenBank/DDBJ databases">
        <title>Genomic Encyclopedia of Type Strains, Phase IV (KMG-IV): sequencing the most valuable type-strain genomes for metagenomic binning, comparative biology and taxonomic classification.</title>
        <authorList>
            <person name="Goeker M."/>
        </authorList>
    </citation>
    <scope>NUCLEOTIDE SEQUENCE [LARGE SCALE GENOMIC DNA]</scope>
    <source>
        <strain evidence="1 2">DSM 29005</strain>
    </source>
</reference>
<dbReference type="Proteomes" id="UP001234495">
    <property type="component" value="Unassembled WGS sequence"/>
</dbReference>